<evidence type="ECO:0000259" key="6">
    <source>
        <dbReference type="Pfam" id="PF00107"/>
    </source>
</evidence>
<dbReference type="PANTHER" id="PTHR43401:SF2">
    <property type="entry name" value="L-THREONINE 3-DEHYDROGENASE"/>
    <property type="match status" value="1"/>
</dbReference>
<dbReference type="OrthoDB" id="423843at2759"/>
<comment type="similarity">
    <text evidence="4">Belongs to the zinc-containing alcohol dehydrogenase family.</text>
</comment>
<dbReference type="PROSITE" id="PS00059">
    <property type="entry name" value="ADH_ZINC"/>
    <property type="match status" value="1"/>
</dbReference>
<feature type="domain" description="Alcohol dehydrogenase-like N-terminal" evidence="7">
    <location>
        <begin position="29"/>
        <end position="132"/>
    </location>
</feature>
<evidence type="ECO:0000256" key="4">
    <source>
        <dbReference type="RuleBase" id="RU361277"/>
    </source>
</evidence>
<dbReference type="GO" id="GO:0016491">
    <property type="term" value="F:oxidoreductase activity"/>
    <property type="evidence" value="ECO:0007669"/>
    <property type="project" value="UniProtKB-KW"/>
</dbReference>
<feature type="region of interest" description="Disordered" evidence="5">
    <location>
        <begin position="1"/>
        <end position="28"/>
    </location>
</feature>
<dbReference type="PANTHER" id="PTHR43401">
    <property type="entry name" value="L-THREONINE 3-DEHYDROGENASE"/>
    <property type="match status" value="1"/>
</dbReference>
<dbReference type="InterPro" id="IPR036291">
    <property type="entry name" value="NAD(P)-bd_dom_sf"/>
</dbReference>
<comment type="cofactor">
    <cofactor evidence="4">
        <name>Zn(2+)</name>
        <dbReference type="ChEBI" id="CHEBI:29105"/>
    </cofactor>
</comment>
<keyword evidence="9" id="KW-1185">Reference proteome</keyword>
<dbReference type="Pfam" id="PF00107">
    <property type="entry name" value="ADH_zinc_N"/>
    <property type="match status" value="1"/>
</dbReference>
<protein>
    <submittedName>
        <fullName evidence="8">Tdh protein</fullName>
    </submittedName>
</protein>
<dbReference type="Gene3D" id="3.40.50.720">
    <property type="entry name" value="NAD(P)-binding Rossmann-like Domain"/>
    <property type="match status" value="1"/>
</dbReference>
<feature type="domain" description="Alcohol dehydrogenase-like C-terminal" evidence="6">
    <location>
        <begin position="170"/>
        <end position="301"/>
    </location>
</feature>
<keyword evidence="3" id="KW-0560">Oxidoreductase</keyword>
<organism evidence="8 9">
    <name type="scientific">Symbiodinium natans</name>
    <dbReference type="NCBI Taxonomy" id="878477"/>
    <lineage>
        <taxon>Eukaryota</taxon>
        <taxon>Sar</taxon>
        <taxon>Alveolata</taxon>
        <taxon>Dinophyceae</taxon>
        <taxon>Suessiales</taxon>
        <taxon>Symbiodiniaceae</taxon>
        <taxon>Symbiodinium</taxon>
    </lineage>
</organism>
<dbReference type="AlphaFoldDB" id="A0A812Q9W9"/>
<accession>A0A812Q9W9</accession>
<keyword evidence="1 4" id="KW-0479">Metal-binding</keyword>
<evidence type="ECO:0000256" key="2">
    <source>
        <dbReference type="ARBA" id="ARBA00022833"/>
    </source>
</evidence>
<dbReference type="InterPro" id="IPR050129">
    <property type="entry name" value="Zn_alcohol_dh"/>
</dbReference>
<evidence type="ECO:0000256" key="3">
    <source>
        <dbReference type="ARBA" id="ARBA00023002"/>
    </source>
</evidence>
<dbReference type="InterPro" id="IPR011032">
    <property type="entry name" value="GroES-like_sf"/>
</dbReference>
<dbReference type="EMBL" id="CAJNDS010002217">
    <property type="protein sequence ID" value="CAE7378272.1"/>
    <property type="molecule type" value="Genomic_DNA"/>
</dbReference>
<reference evidence="8" key="1">
    <citation type="submission" date="2021-02" db="EMBL/GenBank/DDBJ databases">
        <authorList>
            <person name="Dougan E. K."/>
            <person name="Rhodes N."/>
            <person name="Thang M."/>
            <person name="Chan C."/>
        </authorList>
    </citation>
    <scope>NUCLEOTIDE SEQUENCE</scope>
</reference>
<dbReference type="Pfam" id="PF08240">
    <property type="entry name" value="ADH_N"/>
    <property type="match status" value="1"/>
</dbReference>
<evidence type="ECO:0000256" key="5">
    <source>
        <dbReference type="SAM" id="MobiDB-lite"/>
    </source>
</evidence>
<evidence type="ECO:0000313" key="8">
    <source>
        <dbReference type="EMBL" id="CAE7378272.1"/>
    </source>
</evidence>
<dbReference type="InterPro" id="IPR013154">
    <property type="entry name" value="ADH-like_N"/>
</dbReference>
<evidence type="ECO:0000256" key="1">
    <source>
        <dbReference type="ARBA" id="ARBA00022723"/>
    </source>
</evidence>
<dbReference type="GO" id="GO:0008270">
    <property type="term" value="F:zinc ion binding"/>
    <property type="evidence" value="ECO:0007669"/>
    <property type="project" value="InterPro"/>
</dbReference>
<evidence type="ECO:0000259" key="7">
    <source>
        <dbReference type="Pfam" id="PF08240"/>
    </source>
</evidence>
<sequence length="343" mass="37400">MPQLRTVQAHASSLHAETATPPHLSSQQRRTAICGTDVHIYDWNDWAMRTIPTPMVVGHEYIGIIKELGSEVTGLKVGSRVTGEGHITCGVCRNCRAGRRHLCRDTVGVGVNRPGAFAEYLCLPAYNVFQLSQGVSDDVASFMDALGNATHTALSFDLVGEDVLITGAGPIGVMAAAICRHVGARHVVVTDINEYRLDLARQCGATRAVNVGQGDPTERIREVMRELKMTEGFDIGLEMSGVPSAVHSMLDTLNIGARVGLLGIPSKPFHINWDHVIFKGLEIKGIYGREMFETWYKMQSMLVGGLQEKVAPVITHRFSVDQYQDGFDAMLSGQAGKVVLSWD</sequence>
<dbReference type="SUPFAM" id="SSF51735">
    <property type="entry name" value="NAD(P)-binding Rossmann-fold domains"/>
    <property type="match status" value="1"/>
</dbReference>
<proteinExistence type="inferred from homology"/>
<evidence type="ECO:0000313" key="9">
    <source>
        <dbReference type="Proteomes" id="UP000604046"/>
    </source>
</evidence>
<dbReference type="Proteomes" id="UP000604046">
    <property type="component" value="Unassembled WGS sequence"/>
</dbReference>
<dbReference type="InterPro" id="IPR013149">
    <property type="entry name" value="ADH-like_C"/>
</dbReference>
<dbReference type="InterPro" id="IPR002328">
    <property type="entry name" value="ADH_Zn_CS"/>
</dbReference>
<name>A0A812Q9W9_9DINO</name>
<dbReference type="NCBIfam" id="NF003808">
    <property type="entry name" value="PRK05396.1"/>
    <property type="match status" value="1"/>
</dbReference>
<dbReference type="Gene3D" id="3.90.180.10">
    <property type="entry name" value="Medium-chain alcohol dehydrogenases, catalytic domain"/>
    <property type="match status" value="1"/>
</dbReference>
<comment type="caution">
    <text evidence="8">The sequence shown here is derived from an EMBL/GenBank/DDBJ whole genome shotgun (WGS) entry which is preliminary data.</text>
</comment>
<dbReference type="SUPFAM" id="SSF50129">
    <property type="entry name" value="GroES-like"/>
    <property type="match status" value="1"/>
</dbReference>
<gene>
    <name evidence="8" type="primary">tdh</name>
    <name evidence="8" type="ORF">SNAT2548_LOCUS20656</name>
</gene>
<keyword evidence="2 4" id="KW-0862">Zinc</keyword>
<feature type="compositionally biased region" description="Polar residues" evidence="5">
    <location>
        <begin position="1"/>
        <end position="11"/>
    </location>
</feature>